<evidence type="ECO:0000313" key="2">
    <source>
        <dbReference type="Proteomes" id="UP000256964"/>
    </source>
</evidence>
<name>A0A371DMD8_9APHY</name>
<protein>
    <submittedName>
        <fullName evidence="1">Uncharacterized protein</fullName>
    </submittedName>
</protein>
<dbReference type="OrthoDB" id="3241084at2759"/>
<keyword evidence="2" id="KW-1185">Reference proteome</keyword>
<reference evidence="1 2" key="1">
    <citation type="journal article" date="2018" name="Biotechnol. Biofuels">
        <title>Integrative visual omics of the white-rot fungus Polyporus brumalis exposes the biotechnological potential of its oxidative enzymes for delignifying raw plant biomass.</title>
        <authorList>
            <person name="Miyauchi S."/>
            <person name="Rancon A."/>
            <person name="Drula E."/>
            <person name="Hage H."/>
            <person name="Chaduli D."/>
            <person name="Favel A."/>
            <person name="Grisel S."/>
            <person name="Henrissat B."/>
            <person name="Herpoel-Gimbert I."/>
            <person name="Ruiz-Duenas F.J."/>
            <person name="Chevret D."/>
            <person name="Hainaut M."/>
            <person name="Lin J."/>
            <person name="Wang M."/>
            <person name="Pangilinan J."/>
            <person name="Lipzen A."/>
            <person name="Lesage-Meessen L."/>
            <person name="Navarro D."/>
            <person name="Riley R."/>
            <person name="Grigoriev I.V."/>
            <person name="Zhou S."/>
            <person name="Raouche S."/>
            <person name="Rosso M.N."/>
        </authorList>
    </citation>
    <scope>NUCLEOTIDE SEQUENCE [LARGE SCALE GENOMIC DNA]</scope>
    <source>
        <strain evidence="1 2">BRFM 1820</strain>
    </source>
</reference>
<sequence>MAKYEKMPPFSGNNCDLFGVHGLIWACSDLYCFIGQASHPVPCCSRPPPGTGICAASERVFSSSKETTTLLEVLQILKYSLKQRLHVQGRPQHTARPEKELLGELISPEDAAHLLQLESCRKYSMCTSECVT</sequence>
<organism evidence="1 2">
    <name type="scientific">Lentinus brumalis</name>
    <dbReference type="NCBI Taxonomy" id="2498619"/>
    <lineage>
        <taxon>Eukaryota</taxon>
        <taxon>Fungi</taxon>
        <taxon>Dikarya</taxon>
        <taxon>Basidiomycota</taxon>
        <taxon>Agaricomycotina</taxon>
        <taxon>Agaricomycetes</taxon>
        <taxon>Polyporales</taxon>
        <taxon>Polyporaceae</taxon>
        <taxon>Lentinus</taxon>
    </lineage>
</organism>
<proteinExistence type="predicted"/>
<dbReference type="EMBL" id="KZ857386">
    <property type="protein sequence ID" value="RDX53700.1"/>
    <property type="molecule type" value="Genomic_DNA"/>
</dbReference>
<accession>A0A371DMD8</accession>
<gene>
    <name evidence="1" type="ORF">OH76DRAFT_1142736</name>
</gene>
<dbReference type="Proteomes" id="UP000256964">
    <property type="component" value="Unassembled WGS sequence"/>
</dbReference>
<evidence type="ECO:0000313" key="1">
    <source>
        <dbReference type="EMBL" id="RDX53700.1"/>
    </source>
</evidence>
<dbReference type="AlphaFoldDB" id="A0A371DMD8"/>